<dbReference type="Proteomes" id="UP001150942">
    <property type="component" value="Unassembled WGS sequence"/>
</dbReference>
<evidence type="ECO:0000313" key="3">
    <source>
        <dbReference type="Proteomes" id="UP001150942"/>
    </source>
</evidence>
<dbReference type="EMBL" id="JAPQKQ010000001">
    <property type="protein sequence ID" value="KAJ5214602.1"/>
    <property type="molecule type" value="Genomic_DNA"/>
</dbReference>
<evidence type="ECO:0000256" key="1">
    <source>
        <dbReference type="SAM" id="MobiDB-lite"/>
    </source>
</evidence>
<dbReference type="AlphaFoldDB" id="A0A9W9N7B1"/>
<gene>
    <name evidence="2" type="ORF">N7449_001771</name>
</gene>
<feature type="region of interest" description="Disordered" evidence="1">
    <location>
        <begin position="169"/>
        <end position="188"/>
    </location>
</feature>
<protein>
    <submittedName>
        <fullName evidence="2">Uncharacterized protein</fullName>
    </submittedName>
</protein>
<comment type="caution">
    <text evidence="2">The sequence shown here is derived from an EMBL/GenBank/DDBJ whole genome shotgun (WGS) entry which is preliminary data.</text>
</comment>
<evidence type="ECO:0000313" key="2">
    <source>
        <dbReference type="EMBL" id="KAJ5214602.1"/>
    </source>
</evidence>
<organism evidence="2 3">
    <name type="scientific">Penicillium cf. viridicatum</name>
    <dbReference type="NCBI Taxonomy" id="2972119"/>
    <lineage>
        <taxon>Eukaryota</taxon>
        <taxon>Fungi</taxon>
        <taxon>Dikarya</taxon>
        <taxon>Ascomycota</taxon>
        <taxon>Pezizomycotina</taxon>
        <taxon>Eurotiomycetes</taxon>
        <taxon>Eurotiomycetidae</taxon>
        <taxon>Eurotiales</taxon>
        <taxon>Aspergillaceae</taxon>
        <taxon>Penicillium</taxon>
    </lineage>
</organism>
<reference evidence="2" key="1">
    <citation type="submission" date="2022-11" db="EMBL/GenBank/DDBJ databases">
        <authorList>
            <person name="Petersen C."/>
        </authorList>
    </citation>
    <scope>NUCLEOTIDE SEQUENCE</scope>
    <source>
        <strain evidence="2">IBT 20477</strain>
    </source>
</reference>
<name>A0A9W9N7B1_9EURO</name>
<accession>A0A9W9N7B1</accession>
<sequence length="315" mass="35276">MAESTQYDRGKESSRSGSADQARAFSLTYQYHLCAVYLHSCMVPVLSCSGQTPFISRAMIRLAAEQAWEHSVSMSTMAKHFIARKAAISKSWAIVGYGAYVCAAIQLRRFLALGVLTHQRLQETKVNLQLTGELSKYWMTLQPLHEDMKRQFSQAQALISSQRVNYTQEKAGQRGKLTPLIDQPDSGLSPELSSHLRTYVVNNDDFQEQDEQQARQNSNAPVLVTEAHDVSPAPNIARASDHTPLPNSLGLTGTSEPHQMFWEPSMEGPRGELGPQSSWILREDNIWWNQDPSSLGDVFGSGFFLHDDTEFQIDI</sequence>
<proteinExistence type="predicted"/>
<feature type="region of interest" description="Disordered" evidence="1">
    <location>
        <begin position="234"/>
        <end position="258"/>
    </location>
</feature>
<feature type="compositionally biased region" description="Polar residues" evidence="1">
    <location>
        <begin position="245"/>
        <end position="257"/>
    </location>
</feature>
<dbReference type="OrthoDB" id="309640at2759"/>
<reference evidence="2" key="2">
    <citation type="journal article" date="2023" name="IMA Fungus">
        <title>Comparative genomic study of the Penicillium genus elucidates a diverse pangenome and 15 lateral gene transfer events.</title>
        <authorList>
            <person name="Petersen C."/>
            <person name="Sorensen T."/>
            <person name="Nielsen M.R."/>
            <person name="Sondergaard T.E."/>
            <person name="Sorensen J.L."/>
            <person name="Fitzpatrick D.A."/>
            <person name="Frisvad J.C."/>
            <person name="Nielsen K.L."/>
        </authorList>
    </citation>
    <scope>NUCLEOTIDE SEQUENCE</scope>
    <source>
        <strain evidence="2">IBT 20477</strain>
    </source>
</reference>
<keyword evidence="3" id="KW-1185">Reference proteome</keyword>